<comment type="caution">
    <text evidence="2">The sequence shown here is derived from an EMBL/GenBank/DDBJ whole genome shotgun (WGS) entry which is preliminary data.</text>
</comment>
<protein>
    <submittedName>
        <fullName evidence="2">Uncharacterized protein</fullName>
    </submittedName>
</protein>
<feature type="region of interest" description="Disordered" evidence="1">
    <location>
        <begin position="286"/>
        <end position="394"/>
    </location>
</feature>
<gene>
    <name evidence="2" type="ORF">KP509_19G037400</name>
</gene>
<name>A0A8T2SN17_CERRI</name>
<evidence type="ECO:0000313" key="2">
    <source>
        <dbReference type="EMBL" id="KAH7352264.1"/>
    </source>
</evidence>
<feature type="compositionally biased region" description="Polar residues" evidence="1">
    <location>
        <begin position="355"/>
        <end position="364"/>
    </location>
</feature>
<sequence length="516" mass="58605">MMGSKSACSDYSNGRRWNKLSLGAVRWMLPIRHSGNDPEKAAYPQDKARLSKAAAWLWHSRSIGDAVTPTRMPVVTADTPVRRVVCRHIEASVGKRTQQEPLVVSEPPLRAATPSARPKASRFKVEADSKTSHANDSVPSMEHDSLYDELELLSIQSQLKHYLQHAHQRSESQDRAAPDVCNKGNTIVADQLSHTPHKSVSYIRRLLQKIIFPSHRVAHKPAWWSESESGEVQHHFRHYVHHHHHHYHYATSPKERTNSSRSRRHSIGGLIRSDSSISERRTFMIPKVSDETSEDEDTSHIGQVPAYRRARRLSENSSAQCRRMAVHEGGWSKSFSTASEPQNSARSLRSDRSTNKSYRMSTPLTDIRTKDSGQFTSHADDRRRRRHSSESFQRDKEANIGWATIERRAGVARDDDVHNRIYAMRHDSLLGIDRDEPGPRLRKCSADLSRNGDETQFHGVARSGNVQLHRSLPLVTVMQSPAGLNTARHGHSSRLQRSDCRVESINHSRVYRLSHS</sequence>
<accession>A0A8T2SN17</accession>
<feature type="region of interest" description="Disordered" evidence="1">
    <location>
        <begin position="248"/>
        <end position="273"/>
    </location>
</feature>
<dbReference type="EMBL" id="CM035424">
    <property type="protein sequence ID" value="KAH7352264.1"/>
    <property type="molecule type" value="Genomic_DNA"/>
</dbReference>
<organism evidence="2 3">
    <name type="scientific">Ceratopteris richardii</name>
    <name type="common">Triangle waterfern</name>
    <dbReference type="NCBI Taxonomy" id="49495"/>
    <lineage>
        <taxon>Eukaryota</taxon>
        <taxon>Viridiplantae</taxon>
        <taxon>Streptophyta</taxon>
        <taxon>Embryophyta</taxon>
        <taxon>Tracheophyta</taxon>
        <taxon>Polypodiopsida</taxon>
        <taxon>Polypodiidae</taxon>
        <taxon>Polypodiales</taxon>
        <taxon>Pteridineae</taxon>
        <taxon>Pteridaceae</taxon>
        <taxon>Parkerioideae</taxon>
        <taxon>Ceratopteris</taxon>
    </lineage>
</organism>
<feature type="region of interest" description="Disordered" evidence="1">
    <location>
        <begin position="106"/>
        <end position="141"/>
    </location>
</feature>
<evidence type="ECO:0000313" key="3">
    <source>
        <dbReference type="Proteomes" id="UP000825935"/>
    </source>
</evidence>
<dbReference type="AlphaFoldDB" id="A0A8T2SN17"/>
<feature type="compositionally biased region" description="Basic and acidic residues" evidence="1">
    <location>
        <begin position="123"/>
        <end position="133"/>
    </location>
</feature>
<evidence type="ECO:0000256" key="1">
    <source>
        <dbReference type="SAM" id="MobiDB-lite"/>
    </source>
</evidence>
<dbReference type="Proteomes" id="UP000825935">
    <property type="component" value="Chromosome 19"/>
</dbReference>
<feature type="compositionally biased region" description="Polar residues" evidence="1">
    <location>
        <begin position="333"/>
        <end position="347"/>
    </location>
</feature>
<feature type="compositionally biased region" description="Basic and acidic residues" evidence="1">
    <location>
        <begin position="378"/>
        <end position="394"/>
    </location>
</feature>
<keyword evidence="3" id="KW-1185">Reference proteome</keyword>
<reference evidence="2" key="1">
    <citation type="submission" date="2021-08" db="EMBL/GenBank/DDBJ databases">
        <title>WGS assembly of Ceratopteris richardii.</title>
        <authorList>
            <person name="Marchant D.B."/>
            <person name="Chen G."/>
            <person name="Jenkins J."/>
            <person name="Shu S."/>
            <person name="Leebens-Mack J."/>
            <person name="Grimwood J."/>
            <person name="Schmutz J."/>
            <person name="Soltis P."/>
            <person name="Soltis D."/>
            <person name="Chen Z.-H."/>
        </authorList>
    </citation>
    <scope>NUCLEOTIDE SEQUENCE</scope>
    <source>
        <strain evidence="2">Whitten #5841</strain>
        <tissue evidence="2">Leaf</tissue>
    </source>
</reference>
<proteinExistence type="predicted"/>